<comment type="subcellular location">
    <subcellularLocation>
        <location evidence="1">Periplasm</location>
    </subcellularLocation>
</comment>
<dbReference type="Proteomes" id="UP001333102">
    <property type="component" value="Chromosome"/>
</dbReference>
<keyword evidence="7" id="KW-1185">Reference proteome</keyword>
<feature type="region of interest" description="Disordered" evidence="4">
    <location>
        <begin position="1"/>
        <end position="20"/>
    </location>
</feature>
<accession>A0ABZ1BLP8</accession>
<evidence type="ECO:0000256" key="4">
    <source>
        <dbReference type="SAM" id="MobiDB-lite"/>
    </source>
</evidence>
<dbReference type="Pfam" id="PF13379">
    <property type="entry name" value="NMT1_2"/>
    <property type="match status" value="1"/>
</dbReference>
<organism evidence="6 7">
    <name type="scientific">Geochorda subterranea</name>
    <dbReference type="NCBI Taxonomy" id="3109564"/>
    <lineage>
        <taxon>Bacteria</taxon>
        <taxon>Bacillati</taxon>
        <taxon>Bacillota</taxon>
        <taxon>Limnochordia</taxon>
        <taxon>Limnochordales</taxon>
        <taxon>Geochordaceae</taxon>
        <taxon>Geochorda</taxon>
    </lineage>
</organism>
<reference evidence="7" key="1">
    <citation type="submission" date="2023-12" db="EMBL/GenBank/DDBJ databases">
        <title>Novel isolates from deep terrestrial aquifers shed light on the physiology and ecology of the class Limnochordia.</title>
        <authorList>
            <person name="Karnachuk O.V."/>
            <person name="Lukina A.P."/>
            <person name="Avakyan M.R."/>
            <person name="Kadnikov V."/>
            <person name="Begmatov S."/>
            <person name="Beletsky A.V."/>
            <person name="Mardanov A.V."/>
            <person name="Ravin N.V."/>
        </authorList>
    </citation>
    <scope>NUCLEOTIDE SEQUENCE [LARGE SCALE GENOMIC DNA]</scope>
    <source>
        <strain evidence="7">LN</strain>
    </source>
</reference>
<protein>
    <submittedName>
        <fullName evidence="6">ABC transporter substrate-binding protein</fullName>
    </submittedName>
</protein>
<gene>
    <name evidence="6" type="ORF">VLY81_09900</name>
</gene>
<sequence>MAVTDAGEKQPQRAAARPSRAARRAAWPAEWRHAFALSLLPFLLSVGLLSIGLVALAPGSASAADVVTLGTLKLIGGAPIFVGLDKGFFAEEGLDVQVRWFSAASPIAVAVAANQLDVGATGITAALFNSIAQGARLILVADRGSERPGYRLNALLTSRERYEAGLRSVQDLRGARIGITELGSTYHYQIGRILELNGMSVGDVELVPLRDISMMLQAVRQGTVDAALVSPPWGANAEAEGWGRVVFWAGDLLPYQVTGVFFSQRMAARRDVAVRFMRAYIRGVRWYNQAAFGLGGPGGPGTAMHDELLRIVADYTGARPDAIALSLAYVDPEARVDVADLRQQQEWYQAHGLLARVVDPAQFVDMSFIDEALAGLAAR</sequence>
<evidence type="ECO:0000256" key="1">
    <source>
        <dbReference type="ARBA" id="ARBA00004418"/>
    </source>
</evidence>
<dbReference type="InterPro" id="IPR001638">
    <property type="entry name" value="Solute-binding_3/MltF_N"/>
</dbReference>
<evidence type="ECO:0000256" key="3">
    <source>
        <dbReference type="ARBA" id="ARBA00022729"/>
    </source>
</evidence>
<feature type="domain" description="Solute-binding protein family 3/N-terminal" evidence="5">
    <location>
        <begin position="66"/>
        <end position="290"/>
    </location>
</feature>
<keyword evidence="3" id="KW-0732">Signal</keyword>
<evidence type="ECO:0000256" key="2">
    <source>
        <dbReference type="ARBA" id="ARBA00010742"/>
    </source>
</evidence>
<dbReference type="RefSeq" id="WP_324667995.1">
    <property type="nucleotide sequence ID" value="NZ_CP141614.1"/>
</dbReference>
<name>A0ABZ1BLP8_9FIRM</name>
<dbReference type="PANTHER" id="PTHR30024:SF47">
    <property type="entry name" value="TAURINE-BINDING PERIPLASMIC PROTEIN"/>
    <property type="match status" value="1"/>
</dbReference>
<feature type="compositionally biased region" description="Basic and acidic residues" evidence="4">
    <location>
        <begin position="1"/>
        <end position="11"/>
    </location>
</feature>
<dbReference type="EMBL" id="CP141614">
    <property type="protein sequence ID" value="WRP13750.1"/>
    <property type="molecule type" value="Genomic_DNA"/>
</dbReference>
<dbReference type="SMART" id="SM00062">
    <property type="entry name" value="PBPb"/>
    <property type="match status" value="1"/>
</dbReference>
<evidence type="ECO:0000313" key="7">
    <source>
        <dbReference type="Proteomes" id="UP001333102"/>
    </source>
</evidence>
<dbReference type="Gene3D" id="3.40.190.10">
    <property type="entry name" value="Periplasmic binding protein-like II"/>
    <property type="match status" value="2"/>
</dbReference>
<evidence type="ECO:0000259" key="5">
    <source>
        <dbReference type="SMART" id="SM00062"/>
    </source>
</evidence>
<evidence type="ECO:0000313" key="6">
    <source>
        <dbReference type="EMBL" id="WRP13750.1"/>
    </source>
</evidence>
<proteinExistence type="inferred from homology"/>
<comment type="similarity">
    <text evidence="2">Belongs to the bacterial solute-binding protein SsuA/TauA family.</text>
</comment>
<dbReference type="PANTHER" id="PTHR30024">
    <property type="entry name" value="ALIPHATIC SULFONATES-BINDING PROTEIN-RELATED"/>
    <property type="match status" value="1"/>
</dbReference>
<dbReference type="SUPFAM" id="SSF53850">
    <property type="entry name" value="Periplasmic binding protein-like II"/>
    <property type="match status" value="1"/>
</dbReference>